<comment type="caution">
    <text evidence="5">The sequence shown here is derived from an EMBL/GenBank/DDBJ whole genome shotgun (WGS) entry which is preliminary data.</text>
</comment>
<evidence type="ECO:0000256" key="2">
    <source>
        <dbReference type="SAM" id="SignalP"/>
    </source>
</evidence>
<protein>
    <submittedName>
        <fullName evidence="5">Uncharacterized protein</fullName>
    </submittedName>
</protein>
<name>A0A066UE13_9GAMM</name>
<keyword evidence="6" id="KW-1185">Reference proteome</keyword>
<sequence>MKLKSPLTPLALSLGLLLSTHPTHAQMCLANPSGTHKVVNTGNTGTQCSADPNLSARTNHATTTAPTSSAFAPNTFVSNPINVLSGNKFERVDDLILDETDPYALNLTRYYNSQSTQKGIFGMGWRSSFEIQLQHTTYSNQANQLNQDTNLTAPTDTIQILSTDGTLYHFYKTQVSDKDNPNLKHIHYTHPDPSLGYITQAQNNNNGEHWHWHLPDGRRFGFVLHKQANQQAQRLNKAHHHTTKQPTAHTATHTYGQLSSVYQNPQKPHLGHYQLRYDTKGRLAKVTNHQGQSLSFTYQTTKHNLPYITVQSPIGTSHYFLDKHHNLSQVVNPNGIRVGYGYTNLNDKHNLTAKYHYTNQTNTKNSNQTTPNQKPTQNQAILIQSWVYDAYDRAILSTEPNGQNKVSIRYDDSLWHAYQTNQTNQQNQKTYINTLTNSLGQTTQYHYTYTPQTGFRLIKAVGAGCSTCDESTINHSFVYNDKGGVIQKQTLDPKGNPTDGILIDYDDKGNIKEIKSTPTNPPSTNTPNSVLYQRFEYQNPKHPTKPSKIIRPSVVKGKETIIELDYDDDGDIITMTQMGYDLEGNPIKEALPVHNQKTNDKENQSVIKSPNTSDDAIDVLYDFIAKSEQRVNIAQDKTGKPTSIKLSTGTTYHRNYDDFGRLTHATDPNTGKYKLAYDTQDKLTTITSEIAVQYVTYDDKGLAKSLRTCDNIDKSRCQTIAYHYNDNGQLTAIDTDRYDITYDYLPTGTAQTEIITLDNKNYPMQYGYDNQNRLNKIILPEGLVLNYAYNEAGKIINANYQLPSTGLWQSLTRKINNKKDFQSLSIHNPIQPNDKKSTHNGKQDIAYTLDANNNRLSRYENGVITTYNYQTNTDRLTHINHPDYQITYEYNQVGSPTKITKTDKNNKVSVQTISYTPDNQIKAIYQDGVLIADYDYNHLRQRIEKTVYLKDDKTNQIQKETTNYLWHNGLLSAEIQNGNITRRYIYMDITPIAVIDYTYNNKGKMMTAQLYTVHTDHLGTPKQITDQNNQMVWQADYEDFGKATITTKDNFQFNLRFAGQYYDNETGYHYNTNRYYNPETGRYLTADPLGLSGGLNSYVYANHEPWEYVDVLGLYTIQDAINQLDKEKAKKLGTKSEFAVLTPAGPVYNEIPDYSNTQKFCMWLRMEKEYLKKTRWLDELNDRKCPATLQDIESDREKNPKNTVWEKPSNNPKVKVFHWGGYLGGSF</sequence>
<feature type="domain" description="Teneurin-like YD-shell" evidence="4">
    <location>
        <begin position="997"/>
        <end position="1087"/>
    </location>
</feature>
<dbReference type="InterPro" id="IPR006530">
    <property type="entry name" value="YD"/>
</dbReference>
<feature type="signal peptide" evidence="2">
    <location>
        <begin position="1"/>
        <end position="25"/>
    </location>
</feature>
<dbReference type="Pfam" id="PF25023">
    <property type="entry name" value="TEN_YD-shell"/>
    <property type="match status" value="1"/>
</dbReference>
<dbReference type="Pfam" id="PF20148">
    <property type="entry name" value="DUF6531"/>
    <property type="match status" value="1"/>
</dbReference>
<dbReference type="InterPro" id="IPR045351">
    <property type="entry name" value="DUF6531"/>
</dbReference>
<dbReference type="Proteomes" id="UP000035860">
    <property type="component" value="Unassembled WGS sequence"/>
</dbReference>
<dbReference type="AlphaFoldDB" id="A0A066UE13"/>
<dbReference type="eggNOG" id="COG3209">
    <property type="taxonomic scope" value="Bacteria"/>
</dbReference>
<gene>
    <name evidence="5" type="ORF">MBO_02862</name>
</gene>
<organism evidence="5 6">
    <name type="scientific">Moraxella bovoculi 237</name>
    <dbReference type="NCBI Taxonomy" id="743974"/>
    <lineage>
        <taxon>Bacteria</taxon>
        <taxon>Pseudomonadati</taxon>
        <taxon>Pseudomonadota</taxon>
        <taxon>Gammaproteobacteria</taxon>
        <taxon>Moraxellales</taxon>
        <taxon>Moraxellaceae</taxon>
        <taxon>Moraxella</taxon>
    </lineage>
</organism>
<dbReference type="OrthoDB" id="9816400at2"/>
<feature type="domain" description="DUF6531" evidence="3">
    <location>
        <begin position="79"/>
        <end position="137"/>
    </location>
</feature>
<dbReference type="InterPro" id="IPR022385">
    <property type="entry name" value="Rhs_assc_core"/>
</dbReference>
<reference evidence="5 6" key="1">
    <citation type="journal article" date="2014" name="Genome Announc.">
        <title>Draft Genome Sequence of Moraxella bovoculi Strain 237T (ATCC BAA-1259T) Isolated from a Calf with Infectious Bovine Keratoconjunctivitis.</title>
        <authorList>
            <person name="Calcutt M.J."/>
            <person name="Foecking M.F."/>
            <person name="Martin N.T."/>
            <person name="Mhlanga-Mutangadura T."/>
            <person name="Reilly T.J."/>
        </authorList>
    </citation>
    <scope>NUCLEOTIDE SEQUENCE [LARGE SCALE GENOMIC DNA]</scope>
    <source>
        <strain evidence="5 6">237</strain>
    </source>
</reference>
<evidence type="ECO:0000259" key="4">
    <source>
        <dbReference type="Pfam" id="PF25023"/>
    </source>
</evidence>
<dbReference type="NCBIfam" id="TIGR01643">
    <property type="entry name" value="YD_repeat_2x"/>
    <property type="match status" value="1"/>
</dbReference>
<dbReference type="InterPro" id="IPR031325">
    <property type="entry name" value="RHS_repeat"/>
</dbReference>
<proteinExistence type="predicted"/>
<evidence type="ECO:0000313" key="5">
    <source>
        <dbReference type="EMBL" id="KDN25626.1"/>
    </source>
</evidence>
<dbReference type="RefSeq" id="WP_036363343.1">
    <property type="nucleotide sequence ID" value="NZ_AOMT01000006.1"/>
</dbReference>
<keyword evidence="1" id="KW-0677">Repeat</keyword>
<dbReference type="PANTHER" id="PTHR32305:SF15">
    <property type="entry name" value="PROTEIN RHSA-RELATED"/>
    <property type="match status" value="1"/>
</dbReference>
<keyword evidence="2" id="KW-0732">Signal</keyword>
<dbReference type="PANTHER" id="PTHR32305">
    <property type="match status" value="1"/>
</dbReference>
<evidence type="ECO:0000313" key="6">
    <source>
        <dbReference type="Proteomes" id="UP000035860"/>
    </source>
</evidence>
<dbReference type="PRINTS" id="PR00394">
    <property type="entry name" value="RHSPROTEIN"/>
</dbReference>
<evidence type="ECO:0000256" key="1">
    <source>
        <dbReference type="ARBA" id="ARBA00022737"/>
    </source>
</evidence>
<evidence type="ECO:0000259" key="3">
    <source>
        <dbReference type="Pfam" id="PF20148"/>
    </source>
</evidence>
<dbReference type="Gene3D" id="2.180.10.10">
    <property type="entry name" value="RHS repeat-associated core"/>
    <property type="match status" value="1"/>
</dbReference>
<dbReference type="InterPro" id="IPR056823">
    <property type="entry name" value="TEN-like_YD-shell"/>
</dbReference>
<accession>A0A066UE13</accession>
<feature type="chain" id="PRO_5001627145" evidence="2">
    <location>
        <begin position="26"/>
        <end position="1227"/>
    </location>
</feature>
<dbReference type="Pfam" id="PF05593">
    <property type="entry name" value="RHS_repeat"/>
    <property type="match status" value="1"/>
</dbReference>
<dbReference type="EMBL" id="AOMT01000006">
    <property type="protein sequence ID" value="KDN25626.1"/>
    <property type="molecule type" value="Genomic_DNA"/>
</dbReference>
<dbReference type="InterPro" id="IPR050708">
    <property type="entry name" value="T6SS_VgrG/RHS"/>
</dbReference>
<dbReference type="NCBIfam" id="TIGR03696">
    <property type="entry name" value="Rhs_assc_core"/>
    <property type="match status" value="1"/>
</dbReference>